<dbReference type="STRING" id="570156.AOG27_16410"/>
<dbReference type="OrthoDB" id="6197633at2"/>
<dbReference type="PATRIC" id="fig|570156.3.peg.1211"/>
<proteinExistence type="predicted"/>
<dbReference type="EMBL" id="LJTC01000011">
    <property type="protein sequence ID" value="KPM82551.1"/>
    <property type="molecule type" value="Genomic_DNA"/>
</dbReference>
<evidence type="ECO:0000313" key="3">
    <source>
        <dbReference type="Proteomes" id="UP000050378"/>
    </source>
</evidence>
<reference evidence="2 4" key="2">
    <citation type="submission" date="2023-01" db="EMBL/GenBank/DDBJ databases">
        <title>Trichodesmium-associated heterotrophic epibiont bacteria.</title>
        <authorList>
            <person name="Cleveland C.S."/>
            <person name="Webb E.A."/>
        </authorList>
    </citation>
    <scope>NUCLEOTIDE SEQUENCE [LARGE SCALE GENOMIC DNA]</scope>
    <source>
        <strain evidence="2 4">USCH2</strain>
    </source>
</reference>
<accession>A0A0P7E5Q1</accession>
<name>A0A0P7E5Q1_9GAMM</name>
<reference evidence="1 3" key="1">
    <citation type="submission" date="2015-09" db="EMBL/GenBank/DDBJ databases">
        <title>Draft Genome Sequence of Pseudoalteromonas lipolytica UCD-48B.</title>
        <authorList>
            <person name="Krusor M."/>
            <person name="Coil D.A."/>
            <person name="Lang J.M."/>
            <person name="Eisen J.A."/>
            <person name="Alexiev A."/>
        </authorList>
    </citation>
    <scope>NUCLEOTIDE SEQUENCE [LARGE SCALE GENOMIC DNA]</scope>
    <source>
        <strain evidence="1 3">UCD-48B</strain>
    </source>
</reference>
<dbReference type="AlphaFoldDB" id="A0A0P7E5Q1"/>
<dbReference type="Proteomes" id="UP001377972">
    <property type="component" value="Unassembled WGS sequence"/>
</dbReference>
<gene>
    <name evidence="1" type="ORF">AOG27_16410</name>
    <name evidence="2" type="ORF">PQI24_10860</name>
</gene>
<keyword evidence="4" id="KW-1185">Reference proteome</keyword>
<evidence type="ECO:0000313" key="1">
    <source>
        <dbReference type="EMBL" id="KPM82551.1"/>
    </source>
</evidence>
<dbReference type="RefSeq" id="WP_054554080.1">
    <property type="nucleotide sequence ID" value="NZ_JAQPZS010000009.1"/>
</dbReference>
<protein>
    <submittedName>
        <fullName evidence="1">Uncharacterized protein</fullName>
    </submittedName>
</protein>
<organism evidence="1 3">
    <name type="scientific">Pseudoalteromonas lipolytica</name>
    <dbReference type="NCBI Taxonomy" id="570156"/>
    <lineage>
        <taxon>Bacteria</taxon>
        <taxon>Pseudomonadati</taxon>
        <taxon>Pseudomonadota</taxon>
        <taxon>Gammaproteobacteria</taxon>
        <taxon>Alteromonadales</taxon>
        <taxon>Pseudoalteromonadaceae</taxon>
        <taxon>Pseudoalteromonas</taxon>
    </lineage>
</organism>
<dbReference type="Proteomes" id="UP000050378">
    <property type="component" value="Unassembled WGS sequence"/>
</dbReference>
<evidence type="ECO:0000313" key="4">
    <source>
        <dbReference type="Proteomes" id="UP001377972"/>
    </source>
</evidence>
<evidence type="ECO:0000313" key="2">
    <source>
        <dbReference type="EMBL" id="MEJ6496536.1"/>
    </source>
</evidence>
<sequence length="175" mass="20095">MTKQFFPSLKEIKDPENPPKGIKHLITIEDSLNYPGRYHSFYNQNGYLSVILHWIISPKGQAPFLATRQFDAPLSILPWFVKKFEFFTKMPNAGGLPHGTISIDDLVEGEDIGITRLIGRLNERGDQGYSLSNYSRKGHETTNYQILNISDSYFFHGGFFDKWKELANKYENGTL</sequence>
<dbReference type="EMBL" id="JAQPZS010000009">
    <property type="protein sequence ID" value="MEJ6496536.1"/>
    <property type="molecule type" value="Genomic_DNA"/>
</dbReference>
<comment type="caution">
    <text evidence="1">The sequence shown here is derived from an EMBL/GenBank/DDBJ whole genome shotgun (WGS) entry which is preliminary data.</text>
</comment>